<keyword evidence="4" id="KW-0812">Transmembrane</keyword>
<dbReference type="Gene3D" id="3.90.550.10">
    <property type="entry name" value="Spore Coat Polysaccharide Biosynthesis Protein SpsA, Chain A"/>
    <property type="match status" value="1"/>
</dbReference>
<dbReference type="InterPro" id="IPR001173">
    <property type="entry name" value="Glyco_trans_2-like"/>
</dbReference>
<evidence type="ECO:0000256" key="6">
    <source>
        <dbReference type="ARBA" id="ARBA00023136"/>
    </source>
</evidence>
<evidence type="ECO:0000256" key="5">
    <source>
        <dbReference type="ARBA" id="ARBA00022989"/>
    </source>
</evidence>
<name>A0A060C2C1_9BACL</name>
<sequence>MLIEQLSKEQTCVAGLKLAHNVGHQQALWAGLEYVSGGDYDAIVSIDADLQDDVNAIIEMVERHKEGADVVFGIRKERKTDTFFKKNTAQLFYRLMRTMGGEIVYNHADFR</sequence>
<evidence type="ECO:0000256" key="2">
    <source>
        <dbReference type="ARBA" id="ARBA00022676"/>
    </source>
</evidence>
<keyword evidence="6" id="KW-0472">Membrane</keyword>
<keyword evidence="5" id="KW-1133">Transmembrane helix</keyword>
<keyword evidence="2" id="KW-0328">Glycosyltransferase</keyword>
<accession>A0A060C2C1</accession>
<dbReference type="Pfam" id="PF00535">
    <property type="entry name" value="Glycos_transf_2"/>
    <property type="match status" value="1"/>
</dbReference>
<evidence type="ECO:0000256" key="4">
    <source>
        <dbReference type="ARBA" id="ARBA00022692"/>
    </source>
</evidence>
<feature type="domain" description="Glycosyltransferase 2-like" evidence="7">
    <location>
        <begin position="3"/>
        <end position="103"/>
    </location>
</feature>
<evidence type="ECO:0000256" key="1">
    <source>
        <dbReference type="ARBA" id="ARBA00004141"/>
    </source>
</evidence>
<protein>
    <submittedName>
        <fullName evidence="8">CAZy families GT2 protein</fullName>
    </submittedName>
</protein>
<keyword evidence="3" id="KW-0808">Transferase</keyword>
<reference evidence="8" key="1">
    <citation type="journal article" date="2013" name="Environ. Microbiol.">
        <title>Seasonally variable intestinal metagenomes of the red palm weevil (Rhynchophorus ferrugineus).</title>
        <authorList>
            <person name="Jia S."/>
            <person name="Zhang X."/>
            <person name="Zhang G."/>
            <person name="Yin A."/>
            <person name="Zhang S."/>
            <person name="Li F."/>
            <person name="Wang L."/>
            <person name="Zhao D."/>
            <person name="Yun Q."/>
            <person name="Tala"/>
            <person name="Wang J."/>
            <person name="Sun G."/>
            <person name="Baabdullah M."/>
            <person name="Yu X."/>
            <person name="Hu S."/>
            <person name="Al-Mssallem I.S."/>
            <person name="Yu J."/>
        </authorList>
    </citation>
    <scope>NUCLEOTIDE SEQUENCE</scope>
</reference>
<dbReference type="AlphaFoldDB" id="A0A060C2C1"/>
<dbReference type="GO" id="GO:0005886">
    <property type="term" value="C:plasma membrane"/>
    <property type="evidence" value="ECO:0007669"/>
    <property type="project" value="TreeGrafter"/>
</dbReference>
<dbReference type="InterPro" id="IPR050256">
    <property type="entry name" value="Glycosyltransferase_2"/>
</dbReference>
<dbReference type="PANTHER" id="PTHR48090:SF1">
    <property type="entry name" value="PROPHAGE BACTOPRENOL GLUCOSYL TRANSFERASE HOMOLOG"/>
    <property type="match status" value="1"/>
</dbReference>
<evidence type="ECO:0000259" key="7">
    <source>
        <dbReference type="Pfam" id="PF00535"/>
    </source>
</evidence>
<dbReference type="GO" id="GO:0016757">
    <property type="term" value="F:glycosyltransferase activity"/>
    <property type="evidence" value="ECO:0007669"/>
    <property type="project" value="UniProtKB-KW"/>
</dbReference>
<evidence type="ECO:0000256" key="3">
    <source>
        <dbReference type="ARBA" id="ARBA00022679"/>
    </source>
</evidence>
<proteinExistence type="predicted"/>
<comment type="subcellular location">
    <subcellularLocation>
        <location evidence="1">Membrane</location>
        <topology evidence="1">Multi-pass membrane protein</topology>
    </subcellularLocation>
</comment>
<dbReference type="PANTHER" id="PTHR48090">
    <property type="entry name" value="UNDECAPRENYL-PHOSPHATE 4-DEOXY-4-FORMAMIDO-L-ARABINOSE TRANSFERASE-RELATED"/>
    <property type="match status" value="1"/>
</dbReference>
<dbReference type="SUPFAM" id="SSF53448">
    <property type="entry name" value="Nucleotide-diphospho-sugar transferases"/>
    <property type="match status" value="1"/>
</dbReference>
<dbReference type="EMBL" id="KF122066">
    <property type="protein sequence ID" value="AIA89359.1"/>
    <property type="molecule type" value="Genomic_DNA"/>
</dbReference>
<evidence type="ECO:0000313" key="8">
    <source>
        <dbReference type="EMBL" id="AIA89359.1"/>
    </source>
</evidence>
<organism evidence="8">
    <name type="scientific">uncultured Geobacillus sp</name>
    <dbReference type="NCBI Taxonomy" id="228952"/>
    <lineage>
        <taxon>Bacteria</taxon>
        <taxon>Bacillati</taxon>
        <taxon>Bacillota</taxon>
        <taxon>Bacilli</taxon>
        <taxon>Bacillales</taxon>
        <taxon>Anoxybacillaceae</taxon>
        <taxon>Geobacillus</taxon>
        <taxon>environmental samples</taxon>
    </lineage>
</organism>
<dbReference type="InterPro" id="IPR029044">
    <property type="entry name" value="Nucleotide-diphossugar_trans"/>
</dbReference>